<name>A0A8C0H340_CHEAB</name>
<protein>
    <submittedName>
        <fullName evidence="3">Uncharacterized protein</fullName>
    </submittedName>
</protein>
<evidence type="ECO:0000313" key="3">
    <source>
        <dbReference type="Ensembl" id="ENSCABP00000013006.1"/>
    </source>
</evidence>
<dbReference type="AlphaFoldDB" id="A0A8C0H340"/>
<evidence type="ECO:0000256" key="2">
    <source>
        <dbReference type="SAM" id="SignalP"/>
    </source>
</evidence>
<keyword evidence="2" id="KW-0732">Signal</keyword>
<reference evidence="3" key="2">
    <citation type="submission" date="2025-09" db="UniProtKB">
        <authorList>
            <consortium name="Ensembl"/>
        </authorList>
    </citation>
    <scope>IDENTIFICATION</scope>
</reference>
<dbReference type="Ensembl" id="ENSCABT00000014262.1">
    <property type="protein sequence ID" value="ENSCABP00000013006.1"/>
    <property type="gene ID" value="ENSCABG00000009740.1"/>
</dbReference>
<reference evidence="3" key="1">
    <citation type="submission" date="2025-08" db="UniProtKB">
        <authorList>
            <consortium name="Ensembl"/>
        </authorList>
    </citation>
    <scope>IDENTIFICATION</scope>
</reference>
<feature type="compositionally biased region" description="Gly residues" evidence="1">
    <location>
        <begin position="82"/>
        <end position="93"/>
    </location>
</feature>
<evidence type="ECO:0000313" key="4">
    <source>
        <dbReference type="Proteomes" id="UP000694404"/>
    </source>
</evidence>
<proteinExistence type="predicted"/>
<sequence length="93" mass="9400">IHPSVFIIFNVFVIEPCAMPVCLLPLSHIPDESSCKPEGGSLGNIQELLGRGSSLPKGVSSTRSEPGAQCPAPVGGVLQSSHGGGGGLPPSLQ</sequence>
<feature type="region of interest" description="Disordered" evidence="1">
    <location>
        <begin position="53"/>
        <end position="93"/>
    </location>
</feature>
<dbReference type="Proteomes" id="UP000694404">
    <property type="component" value="Unplaced"/>
</dbReference>
<evidence type="ECO:0000256" key="1">
    <source>
        <dbReference type="SAM" id="MobiDB-lite"/>
    </source>
</evidence>
<feature type="signal peptide" evidence="2">
    <location>
        <begin position="1"/>
        <end position="18"/>
    </location>
</feature>
<keyword evidence="4" id="KW-1185">Reference proteome</keyword>
<accession>A0A8C0H340</accession>
<feature type="chain" id="PRO_5034283258" evidence="2">
    <location>
        <begin position="19"/>
        <end position="93"/>
    </location>
</feature>
<organism evidence="3 4">
    <name type="scientific">Chelonoidis abingdonii</name>
    <name type="common">Abingdon island giant tortoise</name>
    <name type="synonym">Testudo abingdonii</name>
    <dbReference type="NCBI Taxonomy" id="106734"/>
    <lineage>
        <taxon>Eukaryota</taxon>
        <taxon>Metazoa</taxon>
        <taxon>Chordata</taxon>
        <taxon>Craniata</taxon>
        <taxon>Vertebrata</taxon>
        <taxon>Euteleostomi</taxon>
        <taxon>Archelosauria</taxon>
        <taxon>Testudinata</taxon>
        <taxon>Testudines</taxon>
        <taxon>Cryptodira</taxon>
        <taxon>Durocryptodira</taxon>
        <taxon>Testudinoidea</taxon>
        <taxon>Testudinidae</taxon>
        <taxon>Chelonoidis</taxon>
    </lineage>
</organism>